<protein>
    <submittedName>
        <fullName evidence="1">Uncharacterized protein</fullName>
    </submittedName>
</protein>
<name>A0ABQ3RXE3_9ACTN</name>
<keyword evidence="2" id="KW-1185">Reference proteome</keyword>
<dbReference type="Proteomes" id="UP000649259">
    <property type="component" value="Unassembled WGS sequence"/>
</dbReference>
<organism evidence="1 2">
    <name type="scientific">Streptomyces asoensis</name>
    <dbReference type="NCBI Taxonomy" id="249586"/>
    <lineage>
        <taxon>Bacteria</taxon>
        <taxon>Bacillati</taxon>
        <taxon>Actinomycetota</taxon>
        <taxon>Actinomycetes</taxon>
        <taxon>Kitasatosporales</taxon>
        <taxon>Streptomycetaceae</taxon>
        <taxon>Streptomyces</taxon>
    </lineage>
</organism>
<accession>A0ABQ3RXE3</accession>
<gene>
    <name evidence="1" type="ORF">Saso_21950</name>
</gene>
<dbReference type="GeneID" id="91470095"/>
<comment type="caution">
    <text evidence="1">The sequence shown here is derived from an EMBL/GenBank/DDBJ whole genome shotgun (WGS) entry which is preliminary data.</text>
</comment>
<proteinExistence type="predicted"/>
<evidence type="ECO:0000313" key="1">
    <source>
        <dbReference type="EMBL" id="GHI60545.1"/>
    </source>
</evidence>
<dbReference type="EMBL" id="BNEB01000002">
    <property type="protein sequence ID" value="GHI60545.1"/>
    <property type="molecule type" value="Genomic_DNA"/>
</dbReference>
<sequence>MGLVYSYEIYLRRRDVAGALTALAGLAPPARAVPPLDVTLPDGERLVLPFTSRFESEPVDCSGSPTLELDTSIRFGVDDAVRAFEGPSGREPDEDGRIAIGYVYLTVRFASLPHPGYASMEFWAATSGMSRMFARSARVRELFTDLTAAVGGVCCLFDTGDGGPEEVCWLDGATMREKVPGDRFPDLRSLTATWPDPGR</sequence>
<evidence type="ECO:0000313" key="2">
    <source>
        <dbReference type="Proteomes" id="UP000649259"/>
    </source>
</evidence>
<dbReference type="RefSeq" id="WP_189919520.1">
    <property type="nucleotide sequence ID" value="NZ_BMSI01000002.1"/>
</dbReference>
<reference evidence="2" key="1">
    <citation type="submission" date="2023-07" db="EMBL/GenBank/DDBJ databases">
        <title>Whole genome shotgun sequence of Streptomyces cacaoi subsp. asoensis NBRC 13813.</title>
        <authorList>
            <person name="Komaki H."/>
            <person name="Tamura T."/>
        </authorList>
    </citation>
    <scope>NUCLEOTIDE SEQUENCE [LARGE SCALE GENOMIC DNA]</scope>
    <source>
        <strain evidence="2">NBRC 13813</strain>
    </source>
</reference>